<dbReference type="InterPro" id="IPR034144">
    <property type="entry name" value="TOPRIM_TopoIII"/>
</dbReference>
<evidence type="ECO:0000256" key="5">
    <source>
        <dbReference type="ARBA" id="ARBA00022842"/>
    </source>
</evidence>
<protein>
    <recommendedName>
        <fullName evidence="3">DNA topoisomerase</fullName>
        <ecNumber evidence="3">5.6.2.1</ecNumber>
    </recommendedName>
    <alternativeName>
        <fullName evidence="12">Omega-protein</fullName>
    </alternativeName>
    <alternativeName>
        <fullName evidence="11">Relaxing enzyme</fullName>
    </alternativeName>
    <alternativeName>
        <fullName evidence="9">Swivelase</fullName>
    </alternativeName>
    <alternativeName>
        <fullName evidence="10">Untwisting enzyme</fullName>
    </alternativeName>
</protein>
<dbReference type="PANTHER" id="PTHR11390:SF21">
    <property type="entry name" value="DNA TOPOISOMERASE 3-ALPHA"/>
    <property type="match status" value="1"/>
</dbReference>
<evidence type="ECO:0000256" key="3">
    <source>
        <dbReference type="ARBA" id="ARBA00012891"/>
    </source>
</evidence>
<dbReference type="Gene3D" id="3.40.50.140">
    <property type="match status" value="1"/>
</dbReference>
<keyword evidence="5" id="KW-0460">Magnesium</keyword>
<evidence type="ECO:0000256" key="2">
    <source>
        <dbReference type="ARBA" id="ARBA00009446"/>
    </source>
</evidence>
<dbReference type="RefSeq" id="WP_284194042.1">
    <property type="nucleotide sequence ID" value="NZ_BSPW01000096.1"/>
</dbReference>
<feature type="domain" description="Topo IA-type catalytic" evidence="14">
    <location>
        <begin position="149"/>
        <end position="598"/>
    </location>
</feature>
<proteinExistence type="inferred from homology"/>
<accession>A0ABQ6F5Y2</accession>
<evidence type="ECO:0000256" key="4">
    <source>
        <dbReference type="ARBA" id="ARBA00022723"/>
    </source>
</evidence>
<dbReference type="PROSITE" id="PS00396">
    <property type="entry name" value="TOPO_IA_1"/>
    <property type="match status" value="1"/>
</dbReference>
<dbReference type="InterPro" id="IPR003602">
    <property type="entry name" value="Topo_IA_DNA-bd_dom"/>
</dbReference>
<evidence type="ECO:0000313" key="16">
    <source>
        <dbReference type="Proteomes" id="UP001157138"/>
    </source>
</evidence>
<dbReference type="InterPro" id="IPR013497">
    <property type="entry name" value="Topo_IA_cen"/>
</dbReference>
<dbReference type="Gene3D" id="1.10.290.10">
    <property type="entry name" value="Topoisomerase I, domain 4"/>
    <property type="match status" value="1"/>
</dbReference>
<evidence type="ECO:0000256" key="9">
    <source>
        <dbReference type="ARBA" id="ARBA00030003"/>
    </source>
</evidence>
<dbReference type="SUPFAM" id="SSF56712">
    <property type="entry name" value="Prokaryotic type I DNA topoisomerase"/>
    <property type="match status" value="1"/>
</dbReference>
<dbReference type="Gene3D" id="2.70.20.10">
    <property type="entry name" value="Topoisomerase I, domain 3"/>
    <property type="match status" value="1"/>
</dbReference>
<gene>
    <name evidence="15" type="ORF">GCM10007938_40040</name>
</gene>
<organism evidence="15 16">
    <name type="scientific">Vibrio zhanjiangensis</name>
    <dbReference type="NCBI Taxonomy" id="1046128"/>
    <lineage>
        <taxon>Bacteria</taxon>
        <taxon>Pseudomonadati</taxon>
        <taxon>Pseudomonadota</taxon>
        <taxon>Gammaproteobacteria</taxon>
        <taxon>Vibrionales</taxon>
        <taxon>Vibrionaceae</taxon>
        <taxon>Vibrio</taxon>
    </lineage>
</organism>
<dbReference type="PRINTS" id="PR00417">
    <property type="entry name" value="PRTPISMRASEI"/>
</dbReference>
<dbReference type="PANTHER" id="PTHR11390">
    <property type="entry name" value="PROKARYOTIC DNA TOPOISOMERASE"/>
    <property type="match status" value="1"/>
</dbReference>
<name>A0ABQ6F5Y2_9VIBR</name>
<evidence type="ECO:0000256" key="10">
    <source>
        <dbReference type="ARBA" id="ARBA00031985"/>
    </source>
</evidence>
<evidence type="ECO:0000313" key="15">
    <source>
        <dbReference type="EMBL" id="GLT20221.1"/>
    </source>
</evidence>
<evidence type="ECO:0000259" key="13">
    <source>
        <dbReference type="PROSITE" id="PS50880"/>
    </source>
</evidence>
<dbReference type="PROSITE" id="PS52039">
    <property type="entry name" value="TOPO_IA_2"/>
    <property type="match status" value="1"/>
</dbReference>
<dbReference type="InterPro" id="IPR023405">
    <property type="entry name" value="Topo_IA_core_domain"/>
</dbReference>
<keyword evidence="8" id="KW-0413">Isomerase</keyword>
<dbReference type="Gene3D" id="1.10.460.10">
    <property type="entry name" value="Topoisomerase I, domain 2"/>
    <property type="match status" value="1"/>
</dbReference>
<keyword evidence="6" id="KW-0799">Topoisomerase</keyword>
<dbReference type="NCBIfam" id="NF005829">
    <property type="entry name" value="PRK07726.1"/>
    <property type="match status" value="1"/>
</dbReference>
<dbReference type="NCBIfam" id="TIGR01056">
    <property type="entry name" value="topB"/>
    <property type="match status" value="1"/>
</dbReference>
<keyword evidence="16" id="KW-1185">Reference proteome</keyword>
<keyword evidence="7" id="KW-0238">DNA-binding</keyword>
<dbReference type="CDD" id="cd03362">
    <property type="entry name" value="TOPRIM_TopoIA_TopoIII"/>
    <property type="match status" value="1"/>
</dbReference>
<reference evidence="16" key="1">
    <citation type="journal article" date="2019" name="Int. J. Syst. Evol. Microbiol.">
        <title>The Global Catalogue of Microorganisms (GCM) 10K type strain sequencing project: providing services to taxonomists for standard genome sequencing and annotation.</title>
        <authorList>
            <consortium name="The Broad Institute Genomics Platform"/>
            <consortium name="The Broad Institute Genome Sequencing Center for Infectious Disease"/>
            <person name="Wu L."/>
            <person name="Ma J."/>
        </authorList>
    </citation>
    <scope>NUCLEOTIDE SEQUENCE [LARGE SCALE GENOMIC DNA]</scope>
    <source>
        <strain evidence="16">NBRC 108723</strain>
    </source>
</reference>
<comment type="caution">
    <text evidence="15">The sequence shown here is derived from an EMBL/GenBank/DDBJ whole genome shotgun (WGS) entry which is preliminary data.</text>
</comment>
<dbReference type="EC" id="5.6.2.1" evidence="3"/>
<dbReference type="InterPro" id="IPR013826">
    <property type="entry name" value="Topo_IA_cen_sub3"/>
</dbReference>
<dbReference type="Proteomes" id="UP001157138">
    <property type="component" value="Unassembled WGS sequence"/>
</dbReference>
<dbReference type="InterPro" id="IPR023406">
    <property type="entry name" value="Topo_IA_AS"/>
</dbReference>
<evidence type="ECO:0000259" key="14">
    <source>
        <dbReference type="PROSITE" id="PS52039"/>
    </source>
</evidence>
<dbReference type="InterPro" id="IPR006171">
    <property type="entry name" value="TOPRIM_dom"/>
</dbReference>
<evidence type="ECO:0000256" key="6">
    <source>
        <dbReference type="ARBA" id="ARBA00023029"/>
    </source>
</evidence>
<feature type="domain" description="Toprim" evidence="13">
    <location>
        <begin position="1"/>
        <end position="132"/>
    </location>
</feature>
<comment type="similarity">
    <text evidence="2">Belongs to the type IA topoisomerase family.</text>
</comment>
<evidence type="ECO:0000256" key="12">
    <source>
        <dbReference type="ARBA" id="ARBA00032877"/>
    </source>
</evidence>
<dbReference type="InterPro" id="IPR000380">
    <property type="entry name" value="Topo_IA"/>
</dbReference>
<evidence type="ECO:0000256" key="11">
    <source>
        <dbReference type="ARBA" id="ARBA00032235"/>
    </source>
</evidence>
<dbReference type="EMBL" id="BSPW01000096">
    <property type="protein sequence ID" value="GLT20221.1"/>
    <property type="molecule type" value="Genomic_DNA"/>
</dbReference>
<evidence type="ECO:0000256" key="8">
    <source>
        <dbReference type="ARBA" id="ARBA00023235"/>
    </source>
</evidence>
<comment type="catalytic activity">
    <reaction evidence="1">
        <text>ATP-independent breakage of single-stranded DNA, followed by passage and rejoining.</text>
        <dbReference type="EC" id="5.6.2.1"/>
    </reaction>
</comment>
<dbReference type="Pfam" id="PF01751">
    <property type="entry name" value="Toprim"/>
    <property type="match status" value="1"/>
</dbReference>
<dbReference type="SMART" id="SM00493">
    <property type="entry name" value="TOPRIM"/>
    <property type="match status" value="1"/>
</dbReference>
<dbReference type="InterPro" id="IPR005738">
    <property type="entry name" value="TopoIII"/>
</dbReference>
<dbReference type="InterPro" id="IPR013825">
    <property type="entry name" value="Topo_IA_cen_sub2"/>
</dbReference>
<dbReference type="InterPro" id="IPR003601">
    <property type="entry name" value="Topo_IA_2"/>
</dbReference>
<dbReference type="Pfam" id="PF01131">
    <property type="entry name" value="Topoisom_bac"/>
    <property type="match status" value="1"/>
</dbReference>
<dbReference type="SMART" id="SM00436">
    <property type="entry name" value="TOP1Bc"/>
    <property type="match status" value="1"/>
</dbReference>
<keyword evidence="4" id="KW-0479">Metal-binding</keyword>
<evidence type="ECO:0000256" key="1">
    <source>
        <dbReference type="ARBA" id="ARBA00000213"/>
    </source>
</evidence>
<dbReference type="SMART" id="SM00437">
    <property type="entry name" value="TOP1Ac"/>
    <property type="match status" value="1"/>
</dbReference>
<sequence>MRLYLCEKPSQGRDIARVLGCHEKQEGALKGHREIVTWGFGHLLALADPDEYHESLEQWSLDDLPILPSPWKMVVGEGKAKQVKVIARWLKQANEVVIATDADREGEVIARELLAFLGYQGPVQRLWLSSLDEASVRKALTHLKPDQETWPLYQAGLARSRSDWLLGMNLTRLCTLIGRLRGYQSVLSVGRVQTPTLRLVVERDLAIAQFVSAPFYQVKALVHPASPFVMQWQVPEDASDEQGRCLSKARAQAVLSRCQSQMGEVIEAQTKRVKAKHPALFYLGSLQKAMSSRYGYSAKAVLDGAQALYETHKLTTYPRTDCAFLPCTQQGDIAAIFDALHTHSDWKEWVSMADPTIKSACWNDKKVAQSSHHAIVPTPKSGDLSRLSPIERDLYQAIVQRYLAQFYPVAEDDATSVVLACMGERFKASGKIEQVKGWRVIMKDNDRDKAEDKEEQSLPMLTAGMTIAMTQLEVVDKKTSPPSHYTEGTLLDAMANIARSDAVPRQFKAILKETAGLGTEATRADVIESLKNRGFIETKGKTLLSSASGQAFIAALPNEISSPIMTALWEQGLDSIEKGQGTLDAFMHQQTQFVSTLVEKMKNGTIKLNLPKIEQPTMPCPVCKKTMRLIHGKSQFWACEDKDVCGLILDHVRGNVVKHQSCSCGQGVLIRRSGKKKGGHYWGCSAWKKGCQLRYFDNKGKVGERIAEKAPMTSKEGVS</sequence>
<dbReference type="InterPro" id="IPR013824">
    <property type="entry name" value="Topo_IA_cen_sub1"/>
</dbReference>
<dbReference type="PROSITE" id="PS50880">
    <property type="entry name" value="TOPRIM"/>
    <property type="match status" value="1"/>
</dbReference>
<dbReference type="CDD" id="cd00186">
    <property type="entry name" value="TOP1Ac"/>
    <property type="match status" value="1"/>
</dbReference>
<evidence type="ECO:0000256" key="7">
    <source>
        <dbReference type="ARBA" id="ARBA00023125"/>
    </source>
</evidence>